<keyword evidence="7" id="KW-1185">Reference proteome</keyword>
<reference evidence="6" key="1">
    <citation type="journal article" date="2019" name="bioRxiv">
        <title>The Genome of the Zebra Mussel, Dreissena polymorpha: A Resource for Invasive Species Research.</title>
        <authorList>
            <person name="McCartney M.A."/>
            <person name="Auch B."/>
            <person name="Kono T."/>
            <person name="Mallez S."/>
            <person name="Zhang Y."/>
            <person name="Obille A."/>
            <person name="Becker A."/>
            <person name="Abrahante J.E."/>
            <person name="Garbe J."/>
            <person name="Badalamenti J.P."/>
            <person name="Herman A."/>
            <person name="Mangelson H."/>
            <person name="Liachko I."/>
            <person name="Sullivan S."/>
            <person name="Sone E.D."/>
            <person name="Koren S."/>
            <person name="Silverstein K.A.T."/>
            <person name="Beckman K.B."/>
            <person name="Gohl D.M."/>
        </authorList>
    </citation>
    <scope>NUCLEOTIDE SEQUENCE</scope>
    <source>
        <strain evidence="6">Duluth1</strain>
        <tissue evidence="6">Whole animal</tissue>
    </source>
</reference>
<dbReference type="InterPro" id="IPR051663">
    <property type="entry name" value="CLec_Tetranectin-domain"/>
</dbReference>
<name>A0A9D4EWJ5_DREPO</name>
<organism evidence="6 7">
    <name type="scientific">Dreissena polymorpha</name>
    <name type="common">Zebra mussel</name>
    <name type="synonym">Mytilus polymorpha</name>
    <dbReference type="NCBI Taxonomy" id="45954"/>
    <lineage>
        <taxon>Eukaryota</taxon>
        <taxon>Metazoa</taxon>
        <taxon>Spiralia</taxon>
        <taxon>Lophotrochozoa</taxon>
        <taxon>Mollusca</taxon>
        <taxon>Bivalvia</taxon>
        <taxon>Autobranchia</taxon>
        <taxon>Heteroconchia</taxon>
        <taxon>Euheterodonta</taxon>
        <taxon>Imparidentia</taxon>
        <taxon>Neoheterodontei</taxon>
        <taxon>Myida</taxon>
        <taxon>Dreissenoidea</taxon>
        <taxon>Dreissenidae</taxon>
        <taxon>Dreissena</taxon>
    </lineage>
</organism>
<dbReference type="EMBL" id="JAIWYP010000008">
    <property type="protein sequence ID" value="KAH3787990.1"/>
    <property type="molecule type" value="Genomic_DNA"/>
</dbReference>
<dbReference type="PANTHER" id="PTHR22799">
    <property type="entry name" value="TETRANECTIN-RELATED"/>
    <property type="match status" value="1"/>
</dbReference>
<gene>
    <name evidence="6" type="ORF">DPMN_166118</name>
</gene>
<dbReference type="GO" id="GO:0030246">
    <property type="term" value="F:carbohydrate binding"/>
    <property type="evidence" value="ECO:0007669"/>
    <property type="project" value="UniProtKB-KW"/>
</dbReference>
<dbReference type="SMART" id="SM00034">
    <property type="entry name" value="CLECT"/>
    <property type="match status" value="1"/>
</dbReference>
<feature type="transmembrane region" description="Helical" evidence="3">
    <location>
        <begin position="447"/>
        <end position="468"/>
    </location>
</feature>
<dbReference type="InterPro" id="IPR003609">
    <property type="entry name" value="Pan_app"/>
</dbReference>
<keyword evidence="3" id="KW-1133">Transmembrane helix</keyword>
<dbReference type="SUPFAM" id="SSF56436">
    <property type="entry name" value="C-type lectin-like"/>
    <property type="match status" value="1"/>
</dbReference>
<dbReference type="OrthoDB" id="6157674at2759"/>
<dbReference type="InterPro" id="IPR016187">
    <property type="entry name" value="CTDL_fold"/>
</dbReference>
<evidence type="ECO:0000259" key="5">
    <source>
        <dbReference type="PROSITE" id="PS50948"/>
    </source>
</evidence>
<evidence type="ECO:0000313" key="6">
    <source>
        <dbReference type="EMBL" id="KAH3787990.1"/>
    </source>
</evidence>
<feature type="region of interest" description="Disordered" evidence="2">
    <location>
        <begin position="277"/>
        <end position="356"/>
    </location>
</feature>
<feature type="domain" description="C-type lectin" evidence="4">
    <location>
        <begin position="33"/>
        <end position="147"/>
    </location>
</feature>
<evidence type="ECO:0000256" key="2">
    <source>
        <dbReference type="SAM" id="MobiDB-lite"/>
    </source>
</evidence>
<feature type="domain" description="Apple" evidence="5">
    <location>
        <begin position="155"/>
        <end position="241"/>
    </location>
</feature>
<evidence type="ECO:0000313" key="7">
    <source>
        <dbReference type="Proteomes" id="UP000828390"/>
    </source>
</evidence>
<dbReference type="PANTHER" id="PTHR22799:SF6">
    <property type="entry name" value="C-TYPE LECTIN DOMAIN FAMILY 4 MEMBER M-LIKE"/>
    <property type="match status" value="1"/>
</dbReference>
<keyword evidence="3" id="KW-0472">Membrane</keyword>
<evidence type="ECO:0008006" key="8">
    <source>
        <dbReference type="Google" id="ProtNLM"/>
    </source>
</evidence>
<sequence length="492" mass="54623">MAITWLLFAILNIGIMKVVVMFTLMSHKLAVTFHDYEKTWDEAQVTCKNSGGILYVEDSEERTNVLMSYKTLWQIQQHIWIGLHYPSIGQNGTFGWTDCKWQNTDWYSHYLPAEPKDASQKRCGLSDKTGGNWITDSCTAKYRFVCETKSFLDTCTFNKTNGVPTEGVVLNQLALANRSVAVCASECLQRIWQNTHNCWAFFFDHAAMGNNCILYFHNDPFYFSTVQTTANSNATFGVKQCYQLGEETHVSNVSIKDAAEVPTEVCSSYSLQVTTTQSSSSTTSQTTQALATTQTQTSTSPTTQTQMLTSPEAPSEMSSTTQTLTSTSPTTQTDTLTSSTAQIHTSTSPTAQSQTVTSVNVQTQTAMLPTTQTQTPTSRTTTPGMCMCQCSDIQKLIGNSANSFANLTIEEQVANIVRRLRLDKTTLTSTLRKKTSATDNRPVSKSIGYIGITFMSIVFGLIIFSDALKLWNYLRQFKTMPESNNVQTQLSQ</sequence>
<dbReference type="Gene3D" id="3.10.100.10">
    <property type="entry name" value="Mannose-Binding Protein A, subunit A"/>
    <property type="match status" value="1"/>
</dbReference>
<accession>A0A9D4EWJ5</accession>
<protein>
    <recommendedName>
        <fullName evidence="8">C-type lectin domain-containing protein</fullName>
    </recommendedName>
</protein>
<dbReference type="InterPro" id="IPR001304">
    <property type="entry name" value="C-type_lectin-like"/>
</dbReference>
<feature type="transmembrane region" description="Helical" evidence="3">
    <location>
        <begin position="5"/>
        <end position="25"/>
    </location>
</feature>
<evidence type="ECO:0000256" key="3">
    <source>
        <dbReference type="SAM" id="Phobius"/>
    </source>
</evidence>
<comment type="caution">
    <text evidence="6">The sequence shown here is derived from an EMBL/GenBank/DDBJ whole genome shotgun (WGS) entry which is preliminary data.</text>
</comment>
<feature type="compositionally biased region" description="Low complexity" evidence="2">
    <location>
        <begin position="277"/>
        <end position="310"/>
    </location>
</feature>
<proteinExistence type="predicted"/>
<evidence type="ECO:0000256" key="1">
    <source>
        <dbReference type="ARBA" id="ARBA00022734"/>
    </source>
</evidence>
<dbReference type="Pfam" id="PF00059">
    <property type="entry name" value="Lectin_C"/>
    <property type="match status" value="1"/>
</dbReference>
<feature type="compositionally biased region" description="Low complexity" evidence="2">
    <location>
        <begin position="318"/>
        <end position="340"/>
    </location>
</feature>
<evidence type="ECO:0000259" key="4">
    <source>
        <dbReference type="PROSITE" id="PS50041"/>
    </source>
</evidence>
<dbReference type="PROSITE" id="PS50948">
    <property type="entry name" value="PAN"/>
    <property type="match status" value="1"/>
</dbReference>
<dbReference type="CDD" id="cd00037">
    <property type="entry name" value="CLECT"/>
    <property type="match status" value="1"/>
</dbReference>
<keyword evidence="1" id="KW-0430">Lectin</keyword>
<dbReference type="Proteomes" id="UP000828390">
    <property type="component" value="Unassembled WGS sequence"/>
</dbReference>
<dbReference type="InterPro" id="IPR016186">
    <property type="entry name" value="C-type_lectin-like/link_sf"/>
</dbReference>
<keyword evidence="3" id="KW-0812">Transmembrane</keyword>
<dbReference type="AlphaFoldDB" id="A0A9D4EWJ5"/>
<reference evidence="6" key="2">
    <citation type="submission" date="2020-11" db="EMBL/GenBank/DDBJ databases">
        <authorList>
            <person name="McCartney M.A."/>
            <person name="Auch B."/>
            <person name="Kono T."/>
            <person name="Mallez S."/>
            <person name="Becker A."/>
            <person name="Gohl D.M."/>
            <person name="Silverstein K.A.T."/>
            <person name="Koren S."/>
            <person name="Bechman K.B."/>
            <person name="Herman A."/>
            <person name="Abrahante J.E."/>
            <person name="Garbe J."/>
        </authorList>
    </citation>
    <scope>NUCLEOTIDE SEQUENCE</scope>
    <source>
        <strain evidence="6">Duluth1</strain>
        <tissue evidence="6">Whole animal</tissue>
    </source>
</reference>
<dbReference type="PROSITE" id="PS50041">
    <property type="entry name" value="C_TYPE_LECTIN_2"/>
    <property type="match status" value="1"/>
</dbReference>